<feature type="signal peptide" evidence="1">
    <location>
        <begin position="1"/>
        <end position="24"/>
    </location>
</feature>
<proteinExistence type="predicted"/>
<dbReference type="InterPro" id="IPR019236">
    <property type="entry name" value="APP1_cat"/>
</dbReference>
<dbReference type="GO" id="GO:0008195">
    <property type="term" value="F:phosphatidate phosphatase activity"/>
    <property type="evidence" value="ECO:0007669"/>
    <property type="project" value="InterPro"/>
</dbReference>
<dbReference type="PANTHER" id="PTHR28208">
    <property type="entry name" value="PHOSPHATIDATE PHOSPHATASE APP1"/>
    <property type="match status" value="1"/>
</dbReference>
<evidence type="ECO:0000256" key="1">
    <source>
        <dbReference type="SAM" id="SignalP"/>
    </source>
</evidence>
<feature type="domain" description="Phosphatidate phosphatase APP1 catalytic" evidence="2">
    <location>
        <begin position="142"/>
        <end position="296"/>
    </location>
</feature>
<dbReference type="Proteomes" id="UP000186819">
    <property type="component" value="Unassembled WGS sequence"/>
</dbReference>
<sequence length="322" mass="36475">MTVRKRGMRSWIMWLALLALPAWAGEDEVVLYPGYGDVRGAAVEGRVIERHESGEARVDDGSWRNLRRNARLLKNDERGQRPVTVTVASREWETQSDDEGYFRVELDAAAPLAEGWHEVLARSGDASGRGELLVVPSANRSGLVSDIDDTILVSEVNDKRRLLANSLLKNPAQRQAVAGTAGLYAQRGALNPQPAAAPLFYLSASPRQLQRPVGEFLQRNRFPAGVLLMKRVTDDDSSDPLLDQFAYKTRRIEEIFRRLPDVRFVLVGDDGERDPEIYDRVRRQHPGQVEAIWIRRVHPDPRRERYEGQRDLAEVLRQAAIR</sequence>
<gene>
    <name evidence="3" type="ORF">SAMN05421829_108175</name>
</gene>
<evidence type="ECO:0000313" key="3">
    <source>
        <dbReference type="EMBL" id="SIQ96822.1"/>
    </source>
</evidence>
<dbReference type="AlphaFoldDB" id="A0A1N6X396"/>
<dbReference type="Pfam" id="PF09949">
    <property type="entry name" value="APP1_cat"/>
    <property type="match status" value="1"/>
</dbReference>
<feature type="chain" id="PRO_5013360444" evidence="1">
    <location>
        <begin position="25"/>
        <end position="322"/>
    </location>
</feature>
<organism evidence="3 4">
    <name type="scientific">Aromatoleum tolulyticum</name>
    <dbReference type="NCBI Taxonomy" id="34027"/>
    <lineage>
        <taxon>Bacteria</taxon>
        <taxon>Pseudomonadati</taxon>
        <taxon>Pseudomonadota</taxon>
        <taxon>Betaproteobacteria</taxon>
        <taxon>Rhodocyclales</taxon>
        <taxon>Rhodocyclaceae</taxon>
        <taxon>Aromatoleum</taxon>
    </lineage>
</organism>
<dbReference type="InterPro" id="IPR052935">
    <property type="entry name" value="Mg2+_PAP"/>
</dbReference>
<evidence type="ECO:0000313" key="4">
    <source>
        <dbReference type="Proteomes" id="UP000186819"/>
    </source>
</evidence>
<keyword evidence="1" id="KW-0732">Signal</keyword>
<keyword evidence="4" id="KW-1185">Reference proteome</keyword>
<reference evidence="4" key="1">
    <citation type="submission" date="2017-01" db="EMBL/GenBank/DDBJ databases">
        <authorList>
            <person name="Varghese N."/>
            <person name="Submissions S."/>
        </authorList>
    </citation>
    <scope>NUCLEOTIDE SEQUENCE [LARGE SCALE GENOMIC DNA]</scope>
    <source>
        <strain evidence="4">ATCC 51758</strain>
    </source>
</reference>
<evidence type="ECO:0000259" key="2">
    <source>
        <dbReference type="Pfam" id="PF09949"/>
    </source>
</evidence>
<dbReference type="EMBL" id="FTMD01000008">
    <property type="protein sequence ID" value="SIQ96822.1"/>
    <property type="molecule type" value="Genomic_DNA"/>
</dbReference>
<protein>
    <submittedName>
        <fullName evidence="3">Uncharacterized conserved protein</fullName>
    </submittedName>
</protein>
<dbReference type="STRING" id="34027.SAMN05421829_108175"/>
<dbReference type="PANTHER" id="PTHR28208:SF3">
    <property type="entry name" value="PHOSPHATIDATE PHOSPHATASE APP1"/>
    <property type="match status" value="1"/>
</dbReference>
<name>A0A1N6X396_9RHOO</name>
<accession>A0A1N6X396</accession>